<evidence type="ECO:0000313" key="9">
    <source>
        <dbReference type="Proteomes" id="UP001189624"/>
    </source>
</evidence>
<evidence type="ECO:0000313" key="8">
    <source>
        <dbReference type="EMBL" id="CAJ1968659.1"/>
    </source>
</evidence>
<dbReference type="InterPro" id="IPR044878">
    <property type="entry name" value="UbiA_sf"/>
</dbReference>
<evidence type="ECO:0000256" key="1">
    <source>
        <dbReference type="ARBA" id="ARBA00004508"/>
    </source>
</evidence>
<dbReference type="Pfam" id="PF01040">
    <property type="entry name" value="UbiA"/>
    <property type="match status" value="1"/>
</dbReference>
<evidence type="ECO:0000256" key="3">
    <source>
        <dbReference type="ARBA" id="ARBA00022679"/>
    </source>
</evidence>
<proteinExistence type="inferred from homology"/>
<gene>
    <name evidence="8" type="ORF">AYBTSS11_LOCUS21835</name>
</gene>
<name>A0AA86TI72_9FABA</name>
<feature type="transmembrane region" description="Helical" evidence="7">
    <location>
        <begin position="275"/>
        <end position="297"/>
    </location>
</feature>
<feature type="transmembrane region" description="Helical" evidence="7">
    <location>
        <begin position="249"/>
        <end position="269"/>
    </location>
</feature>
<organism evidence="8 9">
    <name type="scientific">Sphenostylis stenocarpa</name>
    <dbReference type="NCBI Taxonomy" id="92480"/>
    <lineage>
        <taxon>Eukaryota</taxon>
        <taxon>Viridiplantae</taxon>
        <taxon>Streptophyta</taxon>
        <taxon>Embryophyta</taxon>
        <taxon>Tracheophyta</taxon>
        <taxon>Spermatophyta</taxon>
        <taxon>Magnoliopsida</taxon>
        <taxon>eudicotyledons</taxon>
        <taxon>Gunneridae</taxon>
        <taxon>Pentapetalae</taxon>
        <taxon>rosids</taxon>
        <taxon>fabids</taxon>
        <taxon>Fabales</taxon>
        <taxon>Fabaceae</taxon>
        <taxon>Papilionoideae</taxon>
        <taxon>50 kb inversion clade</taxon>
        <taxon>NPAAA clade</taxon>
        <taxon>indigoferoid/millettioid clade</taxon>
        <taxon>Phaseoleae</taxon>
        <taxon>Sphenostylis</taxon>
    </lineage>
</organism>
<dbReference type="InterPro" id="IPR000537">
    <property type="entry name" value="UbiA_prenyltransferase"/>
</dbReference>
<dbReference type="EMBL" id="OY731404">
    <property type="protein sequence ID" value="CAJ1968659.1"/>
    <property type="molecule type" value="Genomic_DNA"/>
</dbReference>
<keyword evidence="4 7" id="KW-0812">Transmembrane</keyword>
<feature type="non-terminal residue" evidence="8">
    <location>
        <position position="382"/>
    </location>
</feature>
<evidence type="ECO:0000256" key="6">
    <source>
        <dbReference type="ARBA" id="ARBA00023136"/>
    </source>
</evidence>
<keyword evidence="5 7" id="KW-1133">Transmembrane helix</keyword>
<feature type="transmembrane region" description="Helical" evidence="7">
    <location>
        <begin position="173"/>
        <end position="191"/>
    </location>
</feature>
<dbReference type="Gramene" id="rna-AYBTSS11_LOCUS21835">
    <property type="protein sequence ID" value="CAJ1968659.1"/>
    <property type="gene ID" value="gene-AYBTSS11_LOCUS21835"/>
</dbReference>
<dbReference type="Proteomes" id="UP001189624">
    <property type="component" value="Chromosome 7"/>
</dbReference>
<evidence type="ECO:0000256" key="2">
    <source>
        <dbReference type="ARBA" id="ARBA00005985"/>
    </source>
</evidence>
<keyword evidence="9" id="KW-1185">Reference proteome</keyword>
<comment type="similarity">
    <text evidence="2">Belongs to the UbiA prenyltransferase family.</text>
</comment>
<comment type="subcellular location">
    <subcellularLocation>
        <location evidence="1">Plastid</location>
        <location evidence="1">Chloroplast membrane</location>
        <topology evidence="1">Multi-pass membrane protein</topology>
    </subcellularLocation>
</comment>
<evidence type="ECO:0000256" key="4">
    <source>
        <dbReference type="ARBA" id="ARBA00022692"/>
    </source>
</evidence>
<feature type="transmembrane region" description="Helical" evidence="7">
    <location>
        <begin position="346"/>
        <end position="366"/>
    </location>
</feature>
<dbReference type="Gene3D" id="1.10.357.140">
    <property type="entry name" value="UbiA prenyltransferase"/>
    <property type="match status" value="1"/>
</dbReference>
<feature type="transmembrane region" description="Helical" evidence="7">
    <location>
        <begin position="221"/>
        <end position="242"/>
    </location>
</feature>
<sequence>MCDGVYPFEDESSILSVLYKPLFPSLIFSFEKWSALCFMDSLHAMSSANNACSFIADGNLWRGCCASKASQYKTKTQIEYNLVRFQQSSLNNRHKWIEGGPTYQECNKKYVGKAISRPHFDSEPQESNSKNILDSVKNFFAAFYWFCYPYSVIGSALSTISTSLLVVDKLSDISPLFIIGVLQALIPYFFMDIYVNGVNQLCDLEIDKINKPYLPLASGQISFTTGVIMVASSLTLSFGLAWTIGSWPLIWGLVSCFLLWTAYSINTFVLKRATIFPRSLIFVAVFMGFYSLGIALFKDIPDIDGDKAFGIQSFSARLGQKRGLGYLLLASILWYQAKFVDLSSKASIGSFYMLIWKVGKIIHILWSSISNIKKTDLDRIGW</sequence>
<keyword evidence="6 7" id="KW-0472">Membrane</keyword>
<evidence type="ECO:0000256" key="7">
    <source>
        <dbReference type="SAM" id="Phobius"/>
    </source>
</evidence>
<dbReference type="GO" id="GO:0016765">
    <property type="term" value="F:transferase activity, transferring alkyl or aryl (other than methyl) groups"/>
    <property type="evidence" value="ECO:0007669"/>
    <property type="project" value="InterPro"/>
</dbReference>
<feature type="transmembrane region" description="Helical" evidence="7">
    <location>
        <begin position="142"/>
        <end position="166"/>
    </location>
</feature>
<evidence type="ECO:0000256" key="5">
    <source>
        <dbReference type="ARBA" id="ARBA00022989"/>
    </source>
</evidence>
<keyword evidence="3" id="KW-0808">Transferase</keyword>
<reference evidence="8" key="1">
    <citation type="submission" date="2023-10" db="EMBL/GenBank/DDBJ databases">
        <authorList>
            <person name="Domelevo Entfellner J.-B."/>
        </authorList>
    </citation>
    <scope>NUCLEOTIDE SEQUENCE</scope>
</reference>
<dbReference type="PANTHER" id="PTHR43009:SF6">
    <property type="entry name" value="HOMOGENTISATE PHYTYLTRANSFERASE 1, CHLOROPLASTIC"/>
    <property type="match status" value="1"/>
</dbReference>
<dbReference type="GO" id="GO:0031969">
    <property type="term" value="C:chloroplast membrane"/>
    <property type="evidence" value="ECO:0007669"/>
    <property type="project" value="UniProtKB-SubCell"/>
</dbReference>
<dbReference type="AlphaFoldDB" id="A0AA86TI72"/>
<accession>A0AA86TI72</accession>
<dbReference type="PANTHER" id="PTHR43009">
    <property type="entry name" value="HOMOGENTISATE SOLANESYLTRANSFERASE, CHLOROPLASTIC"/>
    <property type="match status" value="1"/>
</dbReference>
<protein>
    <submittedName>
        <fullName evidence="8">Uncharacterized protein</fullName>
    </submittedName>
</protein>